<accession>A0A6P7U144</accession>
<proteinExistence type="predicted"/>
<dbReference type="AlphaFoldDB" id="A0A6P7U144"/>
<dbReference type="RefSeq" id="XP_029655965.1">
    <property type="nucleotide sequence ID" value="XM_029800105.1"/>
</dbReference>
<dbReference type="InterPro" id="IPR011598">
    <property type="entry name" value="bHLH_dom"/>
</dbReference>
<dbReference type="KEGG" id="osn:115229817"/>
<name>A0A6P7U144_9MOLL</name>
<evidence type="ECO:0000259" key="1">
    <source>
        <dbReference type="PROSITE" id="PS50888"/>
    </source>
</evidence>
<keyword evidence="2" id="KW-1185">Reference proteome</keyword>
<evidence type="ECO:0000313" key="3">
    <source>
        <dbReference type="RefSeq" id="XP_029655965.1"/>
    </source>
</evidence>
<dbReference type="Proteomes" id="UP000515154">
    <property type="component" value="Unplaced"/>
</dbReference>
<dbReference type="GO" id="GO:0046983">
    <property type="term" value="F:protein dimerization activity"/>
    <property type="evidence" value="ECO:0007669"/>
    <property type="project" value="InterPro"/>
</dbReference>
<feature type="domain" description="BHLH" evidence="1">
    <location>
        <begin position="1"/>
        <end position="51"/>
    </location>
</feature>
<sequence>MEHENTAKIRRRKENQAFVQIAEKIPISDSITKNLDKASLLRLLSAFVELKQIFKGYSAIHSTDVHQIDQPRQNTGICQEIVGTNFNSYILYKDSEEFKRCLKNCQIPLSYTGLYTRQQVIFRIKTTLPKRIAGLTFENCKYRYEWHMNDILEMRQPRTVMTNLFSCQAQRKPDSECGPYWLGN</sequence>
<gene>
    <name evidence="3" type="primary">LOC115229817</name>
</gene>
<evidence type="ECO:0000313" key="2">
    <source>
        <dbReference type="Proteomes" id="UP000515154"/>
    </source>
</evidence>
<dbReference type="PROSITE" id="PS50888">
    <property type="entry name" value="BHLH"/>
    <property type="match status" value="1"/>
</dbReference>
<protein>
    <submittedName>
        <fullName evidence="3">Single-minded homolog 2-like</fullName>
    </submittedName>
</protein>
<reference evidence="3" key="1">
    <citation type="submission" date="2025-08" db="UniProtKB">
        <authorList>
            <consortium name="RefSeq"/>
        </authorList>
    </citation>
    <scope>IDENTIFICATION</scope>
</reference>
<organism evidence="2 3">
    <name type="scientific">Octopus sinensis</name>
    <name type="common">East Asian common octopus</name>
    <dbReference type="NCBI Taxonomy" id="2607531"/>
    <lineage>
        <taxon>Eukaryota</taxon>
        <taxon>Metazoa</taxon>
        <taxon>Spiralia</taxon>
        <taxon>Lophotrochozoa</taxon>
        <taxon>Mollusca</taxon>
        <taxon>Cephalopoda</taxon>
        <taxon>Coleoidea</taxon>
        <taxon>Octopodiformes</taxon>
        <taxon>Octopoda</taxon>
        <taxon>Incirrata</taxon>
        <taxon>Octopodidae</taxon>
        <taxon>Octopus</taxon>
    </lineage>
</organism>